<dbReference type="InterPro" id="IPR011008">
    <property type="entry name" value="Dimeric_a/b-barrel"/>
</dbReference>
<dbReference type="InterPro" id="IPR019888">
    <property type="entry name" value="Tscrpt_reg_AsnC-like"/>
</dbReference>
<dbReference type="InterPro" id="IPR011991">
    <property type="entry name" value="ArsR-like_HTH"/>
</dbReference>
<dbReference type="GO" id="GO:0043565">
    <property type="term" value="F:sequence-specific DNA binding"/>
    <property type="evidence" value="ECO:0007669"/>
    <property type="project" value="InterPro"/>
</dbReference>
<keyword evidence="2" id="KW-0238">DNA-binding</keyword>
<reference evidence="5 6" key="1">
    <citation type="submission" date="2017-06" db="EMBL/GenBank/DDBJ databases">
        <title>Draft genome sequence of anaerobic fermentative bacterium Anaeromicrobium sediminis DY2726D isolated from West Pacific Ocean sediments.</title>
        <authorList>
            <person name="Zeng X."/>
        </authorList>
    </citation>
    <scope>NUCLEOTIDE SEQUENCE [LARGE SCALE GENOMIC DNA]</scope>
    <source>
        <strain evidence="5 6">DY2726D</strain>
    </source>
</reference>
<dbReference type="PROSITE" id="PS00519">
    <property type="entry name" value="HTH_ASNC_1"/>
    <property type="match status" value="1"/>
</dbReference>
<dbReference type="Gene3D" id="3.30.70.920">
    <property type="match status" value="1"/>
</dbReference>
<dbReference type="GO" id="GO:0005829">
    <property type="term" value="C:cytosol"/>
    <property type="evidence" value="ECO:0007669"/>
    <property type="project" value="TreeGrafter"/>
</dbReference>
<protein>
    <submittedName>
        <fullName evidence="5">AsnC family transcriptional regulator</fullName>
    </submittedName>
</protein>
<dbReference type="PANTHER" id="PTHR30154">
    <property type="entry name" value="LEUCINE-RESPONSIVE REGULATORY PROTEIN"/>
    <property type="match status" value="1"/>
</dbReference>
<dbReference type="GO" id="GO:0043200">
    <property type="term" value="P:response to amino acid"/>
    <property type="evidence" value="ECO:0007669"/>
    <property type="project" value="TreeGrafter"/>
</dbReference>
<dbReference type="InterPro" id="IPR019887">
    <property type="entry name" value="Tscrpt_reg_AsnC/Lrp_C"/>
</dbReference>
<dbReference type="FunFam" id="1.10.10.10:FF:000186">
    <property type="entry name" value="AsnC family transcriptional regulator"/>
    <property type="match status" value="1"/>
</dbReference>
<feature type="domain" description="HTH asnC-type" evidence="4">
    <location>
        <begin position="1"/>
        <end position="62"/>
    </location>
</feature>
<keyword evidence="6" id="KW-1185">Reference proteome</keyword>
<evidence type="ECO:0000256" key="3">
    <source>
        <dbReference type="ARBA" id="ARBA00023163"/>
    </source>
</evidence>
<keyword evidence="1" id="KW-0805">Transcription regulation</keyword>
<dbReference type="SUPFAM" id="SSF46785">
    <property type="entry name" value="Winged helix' DNA-binding domain"/>
    <property type="match status" value="1"/>
</dbReference>
<dbReference type="PROSITE" id="PS50956">
    <property type="entry name" value="HTH_ASNC_2"/>
    <property type="match status" value="1"/>
</dbReference>
<comment type="caution">
    <text evidence="5">The sequence shown here is derived from an EMBL/GenBank/DDBJ whole genome shotgun (WGS) entry which is preliminary data.</text>
</comment>
<sequence>MDKTDLRIVEILQKNGRISLKDLGKEVGLTSPAVSERVKRLEENGVILGYKAIINPQKVNKHIQAFIHISMERDKYKKFLEYADSISSIIECYHVTGGNAMILKVMVETMEQLEALIDDIKKIGNTQTSIILSSPIEDKIII</sequence>
<dbReference type="SUPFAM" id="SSF54909">
    <property type="entry name" value="Dimeric alpha+beta barrel"/>
    <property type="match status" value="1"/>
</dbReference>
<accession>A0A267MF81</accession>
<dbReference type="InterPro" id="IPR000485">
    <property type="entry name" value="AsnC-type_HTH_dom"/>
</dbReference>
<evidence type="ECO:0000259" key="4">
    <source>
        <dbReference type="PROSITE" id="PS50956"/>
    </source>
</evidence>
<name>A0A267MF81_9FIRM</name>
<proteinExistence type="predicted"/>
<dbReference type="PRINTS" id="PR00033">
    <property type="entry name" value="HTHASNC"/>
</dbReference>
<keyword evidence="3" id="KW-0804">Transcription</keyword>
<dbReference type="AlphaFoldDB" id="A0A267MF81"/>
<dbReference type="InterPro" id="IPR036390">
    <property type="entry name" value="WH_DNA-bd_sf"/>
</dbReference>
<evidence type="ECO:0000313" key="5">
    <source>
        <dbReference type="EMBL" id="PAB58117.1"/>
    </source>
</evidence>
<dbReference type="Pfam" id="PF13412">
    <property type="entry name" value="HTH_24"/>
    <property type="match status" value="1"/>
</dbReference>
<dbReference type="CDD" id="cd00090">
    <property type="entry name" value="HTH_ARSR"/>
    <property type="match status" value="1"/>
</dbReference>
<dbReference type="Proteomes" id="UP000216024">
    <property type="component" value="Unassembled WGS sequence"/>
</dbReference>
<dbReference type="Pfam" id="PF01037">
    <property type="entry name" value="AsnC_trans_reg"/>
    <property type="match status" value="1"/>
</dbReference>
<dbReference type="OrthoDB" id="66249at2"/>
<dbReference type="EMBL" id="NIBG01000019">
    <property type="protein sequence ID" value="PAB58117.1"/>
    <property type="molecule type" value="Genomic_DNA"/>
</dbReference>
<gene>
    <name evidence="5" type="ORF">CCE28_16715</name>
</gene>
<evidence type="ECO:0000256" key="2">
    <source>
        <dbReference type="ARBA" id="ARBA00023125"/>
    </source>
</evidence>
<dbReference type="RefSeq" id="WP_095134870.1">
    <property type="nucleotide sequence ID" value="NZ_NIBG01000019.1"/>
</dbReference>
<dbReference type="InterPro" id="IPR019885">
    <property type="entry name" value="Tscrpt_reg_HTH_AsnC-type_CS"/>
</dbReference>
<organism evidence="5 6">
    <name type="scientific">Anaeromicrobium sediminis</name>
    <dbReference type="NCBI Taxonomy" id="1478221"/>
    <lineage>
        <taxon>Bacteria</taxon>
        <taxon>Bacillati</taxon>
        <taxon>Bacillota</taxon>
        <taxon>Clostridia</taxon>
        <taxon>Peptostreptococcales</taxon>
        <taxon>Thermotaleaceae</taxon>
        <taxon>Anaeromicrobium</taxon>
    </lineage>
</organism>
<evidence type="ECO:0000313" key="6">
    <source>
        <dbReference type="Proteomes" id="UP000216024"/>
    </source>
</evidence>
<evidence type="ECO:0000256" key="1">
    <source>
        <dbReference type="ARBA" id="ARBA00023015"/>
    </source>
</evidence>
<dbReference type="SMART" id="SM00344">
    <property type="entry name" value="HTH_ASNC"/>
    <property type="match status" value="1"/>
</dbReference>
<dbReference type="Gene3D" id="1.10.10.10">
    <property type="entry name" value="Winged helix-like DNA-binding domain superfamily/Winged helix DNA-binding domain"/>
    <property type="match status" value="1"/>
</dbReference>
<dbReference type="InterPro" id="IPR036388">
    <property type="entry name" value="WH-like_DNA-bd_sf"/>
</dbReference>
<dbReference type="PANTHER" id="PTHR30154:SF53">
    <property type="entry name" value="HTH-TYPE TRANSCRIPTIONAL REGULATOR LRPC"/>
    <property type="match status" value="1"/>
</dbReference>